<proteinExistence type="predicted"/>
<gene>
    <name evidence="1" type="ORF">V1478_006686</name>
</gene>
<protein>
    <submittedName>
        <fullName evidence="1">Uncharacterized protein</fullName>
    </submittedName>
</protein>
<keyword evidence="2" id="KW-1185">Reference proteome</keyword>
<sequence length="123" mass="14267">MNVDKEEYEIDVKILLLLMNPYNMYILTLQFTTFRGAGTLVEHTPNLSRHWRGIRVYDGGYTRRLIRRGCATRCKYEAMGQTKNTHTMTACSAYNDVKSFGESYIQRIRMYIDAGCLGQSVKH</sequence>
<dbReference type="AlphaFoldDB" id="A0ABD2B8K1"/>
<comment type="caution">
    <text evidence="1">The sequence shown here is derived from an EMBL/GenBank/DDBJ whole genome shotgun (WGS) entry which is preliminary data.</text>
</comment>
<dbReference type="Proteomes" id="UP001607302">
    <property type="component" value="Unassembled WGS sequence"/>
</dbReference>
<evidence type="ECO:0000313" key="2">
    <source>
        <dbReference type="Proteomes" id="UP001607302"/>
    </source>
</evidence>
<accession>A0ABD2B8K1</accession>
<evidence type="ECO:0000313" key="1">
    <source>
        <dbReference type="EMBL" id="KAL2729054.1"/>
    </source>
</evidence>
<name>A0ABD2B8K1_VESSQ</name>
<organism evidence="1 2">
    <name type="scientific">Vespula squamosa</name>
    <name type="common">Southern yellow jacket</name>
    <name type="synonym">Wasp</name>
    <dbReference type="NCBI Taxonomy" id="30214"/>
    <lineage>
        <taxon>Eukaryota</taxon>
        <taxon>Metazoa</taxon>
        <taxon>Ecdysozoa</taxon>
        <taxon>Arthropoda</taxon>
        <taxon>Hexapoda</taxon>
        <taxon>Insecta</taxon>
        <taxon>Pterygota</taxon>
        <taxon>Neoptera</taxon>
        <taxon>Endopterygota</taxon>
        <taxon>Hymenoptera</taxon>
        <taxon>Apocrita</taxon>
        <taxon>Aculeata</taxon>
        <taxon>Vespoidea</taxon>
        <taxon>Vespidae</taxon>
        <taxon>Vespinae</taxon>
        <taxon>Vespula</taxon>
    </lineage>
</organism>
<dbReference type="EMBL" id="JAUDFV010000132">
    <property type="protein sequence ID" value="KAL2729054.1"/>
    <property type="molecule type" value="Genomic_DNA"/>
</dbReference>
<reference evidence="1 2" key="1">
    <citation type="journal article" date="2024" name="Ann. Entomol. Soc. Am.">
        <title>Genomic analyses of the southern and eastern yellowjacket wasps (Hymenoptera: Vespidae) reveal evolutionary signatures of social life.</title>
        <authorList>
            <person name="Catto M.A."/>
            <person name="Caine P.B."/>
            <person name="Orr S.E."/>
            <person name="Hunt B.G."/>
            <person name="Goodisman M.A.D."/>
        </authorList>
    </citation>
    <scope>NUCLEOTIDE SEQUENCE [LARGE SCALE GENOMIC DNA]</scope>
    <source>
        <strain evidence="1">233</strain>
        <tissue evidence="1">Head and thorax</tissue>
    </source>
</reference>